<keyword evidence="1" id="KW-0812">Transmembrane</keyword>
<protein>
    <submittedName>
        <fullName evidence="2">Uncharacterized protein</fullName>
    </submittedName>
</protein>
<proteinExistence type="predicted"/>
<feature type="transmembrane region" description="Helical" evidence="1">
    <location>
        <begin position="25"/>
        <end position="50"/>
    </location>
</feature>
<evidence type="ECO:0000313" key="3">
    <source>
        <dbReference type="Proteomes" id="UP000055611"/>
    </source>
</evidence>
<organism evidence="2 3">
    <name type="scientific">Pseudodesulfovibrio indicus</name>
    <dbReference type="NCBI Taxonomy" id="1716143"/>
    <lineage>
        <taxon>Bacteria</taxon>
        <taxon>Pseudomonadati</taxon>
        <taxon>Thermodesulfobacteriota</taxon>
        <taxon>Desulfovibrionia</taxon>
        <taxon>Desulfovibrionales</taxon>
        <taxon>Desulfovibrionaceae</taxon>
    </lineage>
</organism>
<dbReference type="EMBL" id="CP014206">
    <property type="protein sequence ID" value="AMK10988.1"/>
    <property type="molecule type" value="Genomic_DNA"/>
</dbReference>
<sequence length="145" mass="13594">MTGAPAGGFVVPPEASGAAGAGPGLAAGAGLGIGLAAGAGAVLAAGIVAVLAASTGLVSICVGLDAVLAAGFALSGFPGPGLGPSFVGAAFPFFVAGAGLAADCDAGFFSGGIDFTWMRIDSQRSNPLSGADRPILTVLDTQSFP</sequence>
<keyword evidence="1" id="KW-1133">Transmembrane helix</keyword>
<dbReference type="Proteomes" id="UP000055611">
    <property type="component" value="Chromosome"/>
</dbReference>
<feature type="transmembrane region" description="Helical" evidence="1">
    <location>
        <begin position="57"/>
        <end position="77"/>
    </location>
</feature>
<accession>A0ABN4LZZ2</accession>
<keyword evidence="3" id="KW-1185">Reference proteome</keyword>
<name>A0ABN4LZZ2_9BACT</name>
<evidence type="ECO:0000256" key="1">
    <source>
        <dbReference type="SAM" id="Phobius"/>
    </source>
</evidence>
<gene>
    <name evidence="2" type="ORF">AWY79_07605</name>
</gene>
<evidence type="ECO:0000313" key="2">
    <source>
        <dbReference type="EMBL" id="AMK10988.1"/>
    </source>
</evidence>
<reference evidence="2 3" key="1">
    <citation type="journal article" date="2016" name="Front. Microbiol.">
        <title>Genome Sequence of the Piezophilic, Mesophilic Sulfate-Reducing Bacterium Desulfovibrio indicus J2T.</title>
        <authorList>
            <person name="Cao J."/>
            <person name="Maignien L."/>
            <person name="Shao Z."/>
            <person name="Alain K."/>
            <person name="Jebbar M."/>
        </authorList>
    </citation>
    <scope>NUCLEOTIDE SEQUENCE [LARGE SCALE GENOMIC DNA]</scope>
    <source>
        <strain evidence="2 3">J2</strain>
    </source>
</reference>
<feature type="transmembrane region" description="Helical" evidence="1">
    <location>
        <begin position="89"/>
        <end position="109"/>
    </location>
</feature>
<keyword evidence="1" id="KW-0472">Membrane</keyword>